<evidence type="ECO:0000313" key="7">
    <source>
        <dbReference type="Proteomes" id="UP000230119"/>
    </source>
</evidence>
<dbReference type="Gene3D" id="3.40.640.10">
    <property type="entry name" value="Type I PLP-dependent aspartate aminotransferase-like (Major domain)"/>
    <property type="match status" value="1"/>
</dbReference>
<dbReference type="EMBL" id="PEVA01000212">
    <property type="protein sequence ID" value="PIV07995.1"/>
    <property type="molecule type" value="Genomic_DNA"/>
</dbReference>
<evidence type="ECO:0000259" key="5">
    <source>
        <dbReference type="Pfam" id="PF00155"/>
    </source>
</evidence>
<dbReference type="Pfam" id="PF00155">
    <property type="entry name" value="Aminotran_1_2"/>
    <property type="match status" value="1"/>
</dbReference>
<proteinExistence type="inferred from homology"/>
<dbReference type="InterPro" id="IPR004838">
    <property type="entry name" value="NHTrfase_class1_PyrdxlP-BS"/>
</dbReference>
<organism evidence="6 7">
    <name type="scientific">Candidatus Roizmanbacteria bacterium CG03_land_8_20_14_0_80_39_12</name>
    <dbReference type="NCBI Taxonomy" id="1974847"/>
    <lineage>
        <taxon>Bacteria</taxon>
        <taxon>Candidatus Roizmaniibacteriota</taxon>
    </lineage>
</organism>
<dbReference type="InterPro" id="IPR015421">
    <property type="entry name" value="PyrdxlP-dep_Trfase_major"/>
</dbReference>
<keyword evidence="3" id="KW-0663">Pyridoxal phosphate</keyword>
<evidence type="ECO:0000256" key="2">
    <source>
        <dbReference type="ARBA" id="ARBA00022679"/>
    </source>
</evidence>
<evidence type="ECO:0000313" key="6">
    <source>
        <dbReference type="EMBL" id="PIV07995.1"/>
    </source>
</evidence>
<feature type="domain" description="Aminotransferase class I/classII large" evidence="5">
    <location>
        <begin position="101"/>
        <end position="324"/>
    </location>
</feature>
<sequence length="325" mass="36389">MNNSDSPINLQYTTIQEEVPDFIYQGLAKYVKDCNTYYSQPNFLRETITSKFKLPSSEWVFLTNGVDEAIRICLELFGNSTHIFTPTEYSTLHQFCPSVIAHNSLKNNLYSISSDKIENVSLMIIANPNNPVGYTEKETIIHLLSNNPQVIIAIDEIYGEYSPHLSVVDLLQKYNNLVVFCGMSKSYGLAGIRIGYILANPTILKKISEKATWSNVSYLSCGTAQIALEHEEYYVGLRSSILKRKKEIVDLLEKNEFSVIPSLINTITIKFNTGSMATDFVKLLLKKGILVNQGESGGKVGIDSSYVSFVVGTENQMKMLTDSII</sequence>
<dbReference type="GO" id="GO:0030170">
    <property type="term" value="F:pyridoxal phosphate binding"/>
    <property type="evidence" value="ECO:0007669"/>
    <property type="project" value="InterPro"/>
</dbReference>
<keyword evidence="2 4" id="KW-0808">Transferase</keyword>
<name>A0A2M7BR71_9BACT</name>
<dbReference type="SUPFAM" id="SSF53383">
    <property type="entry name" value="PLP-dependent transferases"/>
    <property type="match status" value="1"/>
</dbReference>
<dbReference type="CDD" id="cd00609">
    <property type="entry name" value="AAT_like"/>
    <property type="match status" value="1"/>
</dbReference>
<comment type="caution">
    <text evidence="6">The sequence shown here is derived from an EMBL/GenBank/DDBJ whole genome shotgun (WGS) entry which is preliminary data.</text>
</comment>
<keyword evidence="1 4" id="KW-0032">Aminotransferase</keyword>
<dbReference type="InterPro" id="IPR015422">
    <property type="entry name" value="PyrdxlP-dep_Trfase_small"/>
</dbReference>
<reference evidence="7" key="1">
    <citation type="submission" date="2017-09" db="EMBL/GenBank/DDBJ databases">
        <title>Depth-based differentiation of microbial function through sediment-hosted aquifers and enrichment of novel symbionts in the deep terrestrial subsurface.</title>
        <authorList>
            <person name="Probst A.J."/>
            <person name="Ladd B."/>
            <person name="Jarett J.K."/>
            <person name="Geller-Mcgrath D.E."/>
            <person name="Sieber C.M.K."/>
            <person name="Emerson J.B."/>
            <person name="Anantharaman K."/>
            <person name="Thomas B.C."/>
            <person name="Malmstrom R."/>
            <person name="Stieglmeier M."/>
            <person name="Klingl A."/>
            <person name="Woyke T."/>
            <person name="Ryan C.M."/>
            <person name="Banfield J.F."/>
        </authorList>
    </citation>
    <scope>NUCLEOTIDE SEQUENCE [LARGE SCALE GENOMIC DNA]</scope>
</reference>
<dbReference type="InterPro" id="IPR004839">
    <property type="entry name" value="Aminotransferase_I/II_large"/>
</dbReference>
<dbReference type="PROSITE" id="PS00105">
    <property type="entry name" value="AA_TRANSFER_CLASS_1"/>
    <property type="match status" value="1"/>
</dbReference>
<evidence type="ECO:0000256" key="3">
    <source>
        <dbReference type="ARBA" id="ARBA00022898"/>
    </source>
</evidence>
<gene>
    <name evidence="6" type="ORF">COS52_05055</name>
</gene>
<dbReference type="Proteomes" id="UP000230119">
    <property type="component" value="Unassembled WGS sequence"/>
</dbReference>
<dbReference type="InterPro" id="IPR050106">
    <property type="entry name" value="HistidinolP_aminotransfase"/>
</dbReference>
<dbReference type="EC" id="2.6.1.-" evidence="4"/>
<comment type="cofactor">
    <cofactor evidence="4">
        <name>pyridoxal 5'-phosphate</name>
        <dbReference type="ChEBI" id="CHEBI:597326"/>
    </cofactor>
</comment>
<dbReference type="PANTHER" id="PTHR43643:SF3">
    <property type="entry name" value="HISTIDINOL-PHOSPHATE AMINOTRANSFERASE"/>
    <property type="match status" value="1"/>
</dbReference>
<comment type="similarity">
    <text evidence="4">Belongs to the class-I pyridoxal-phosphate-dependent aminotransferase family.</text>
</comment>
<dbReference type="PANTHER" id="PTHR43643">
    <property type="entry name" value="HISTIDINOL-PHOSPHATE AMINOTRANSFERASE 2"/>
    <property type="match status" value="1"/>
</dbReference>
<protein>
    <recommendedName>
        <fullName evidence="4">Aminotransferase</fullName>
        <ecNumber evidence="4">2.6.1.-</ecNumber>
    </recommendedName>
</protein>
<evidence type="ECO:0000256" key="1">
    <source>
        <dbReference type="ARBA" id="ARBA00022576"/>
    </source>
</evidence>
<dbReference type="AlphaFoldDB" id="A0A2M7BR71"/>
<accession>A0A2M7BR71</accession>
<dbReference type="Gene3D" id="3.90.1150.10">
    <property type="entry name" value="Aspartate Aminotransferase, domain 1"/>
    <property type="match status" value="1"/>
</dbReference>
<dbReference type="GO" id="GO:0008483">
    <property type="term" value="F:transaminase activity"/>
    <property type="evidence" value="ECO:0007669"/>
    <property type="project" value="UniProtKB-KW"/>
</dbReference>
<evidence type="ECO:0000256" key="4">
    <source>
        <dbReference type="RuleBase" id="RU000481"/>
    </source>
</evidence>
<dbReference type="InterPro" id="IPR015424">
    <property type="entry name" value="PyrdxlP-dep_Trfase"/>
</dbReference>